<evidence type="ECO:0000256" key="1">
    <source>
        <dbReference type="SAM" id="Phobius"/>
    </source>
</evidence>
<comment type="caution">
    <text evidence="2">The sequence shown here is derived from an EMBL/GenBank/DDBJ whole genome shotgun (WGS) entry which is preliminary data.</text>
</comment>
<organism evidence="2 3">
    <name type="scientific">Bailinhaonella thermotolerans</name>
    <dbReference type="NCBI Taxonomy" id="1070861"/>
    <lineage>
        <taxon>Bacteria</taxon>
        <taxon>Bacillati</taxon>
        <taxon>Actinomycetota</taxon>
        <taxon>Actinomycetes</taxon>
        <taxon>Streptosporangiales</taxon>
        <taxon>Streptosporangiaceae</taxon>
        <taxon>Bailinhaonella</taxon>
    </lineage>
</organism>
<feature type="transmembrane region" description="Helical" evidence="1">
    <location>
        <begin position="21"/>
        <end position="41"/>
    </location>
</feature>
<evidence type="ECO:0000313" key="3">
    <source>
        <dbReference type="Proteomes" id="UP000265768"/>
    </source>
</evidence>
<proteinExistence type="predicted"/>
<dbReference type="AlphaFoldDB" id="A0A3A4B3H6"/>
<evidence type="ECO:0000313" key="2">
    <source>
        <dbReference type="EMBL" id="RJL31940.1"/>
    </source>
</evidence>
<sequence>MPPELARLISGGWMNVIRVGAVLWVLALQNLIVEIVAAGAWRTPYSFGEHAISDLGNTACAPFEGRDVCSPLHAAFNASQVAFGVLIIAGAALTARWWPRGKTRTAGLILLGLAGAGAIGAALVPENVDLPTHNLFALVAFAGQNIGLLVLAAALWRVRRGAAVFTLLCGAVGLVATAMLVSGSYAGLGFGGIERVAANPFVLWLLVTGVLILVTARRGADAAPRLTGAAAS</sequence>
<keyword evidence="1" id="KW-0812">Transmembrane</keyword>
<reference evidence="2 3" key="1">
    <citation type="submission" date="2018-09" db="EMBL/GenBank/DDBJ databases">
        <title>YIM 75507 draft genome.</title>
        <authorList>
            <person name="Tang S."/>
            <person name="Feng Y."/>
        </authorList>
    </citation>
    <scope>NUCLEOTIDE SEQUENCE [LARGE SCALE GENOMIC DNA]</scope>
    <source>
        <strain evidence="2 3">YIM 75507</strain>
    </source>
</reference>
<dbReference type="EMBL" id="QZEY01000005">
    <property type="protein sequence ID" value="RJL31940.1"/>
    <property type="molecule type" value="Genomic_DNA"/>
</dbReference>
<keyword evidence="3" id="KW-1185">Reference proteome</keyword>
<name>A0A3A4B3H6_9ACTN</name>
<feature type="transmembrane region" description="Helical" evidence="1">
    <location>
        <begin position="81"/>
        <end position="98"/>
    </location>
</feature>
<gene>
    <name evidence="2" type="ORF">D5H75_15965</name>
</gene>
<feature type="transmembrane region" description="Helical" evidence="1">
    <location>
        <begin position="105"/>
        <end position="123"/>
    </location>
</feature>
<dbReference type="InterPro" id="IPR009339">
    <property type="entry name" value="DUF998"/>
</dbReference>
<feature type="transmembrane region" description="Helical" evidence="1">
    <location>
        <begin position="135"/>
        <end position="156"/>
    </location>
</feature>
<keyword evidence="1" id="KW-1133">Transmembrane helix</keyword>
<keyword evidence="1" id="KW-0472">Membrane</keyword>
<dbReference type="Proteomes" id="UP000265768">
    <property type="component" value="Unassembled WGS sequence"/>
</dbReference>
<dbReference type="Pfam" id="PF06197">
    <property type="entry name" value="DUF998"/>
    <property type="match status" value="1"/>
</dbReference>
<feature type="transmembrane region" description="Helical" evidence="1">
    <location>
        <begin position="163"/>
        <end position="185"/>
    </location>
</feature>
<protein>
    <submittedName>
        <fullName evidence="2">DUF998 domain-containing protein</fullName>
    </submittedName>
</protein>
<feature type="transmembrane region" description="Helical" evidence="1">
    <location>
        <begin position="197"/>
        <end position="216"/>
    </location>
</feature>
<accession>A0A3A4B3H6</accession>